<dbReference type="InterPro" id="IPR016181">
    <property type="entry name" value="Acyl_CoA_acyltransferase"/>
</dbReference>
<dbReference type="InterPro" id="IPR038740">
    <property type="entry name" value="BioF2-like_GNAT_dom"/>
</dbReference>
<dbReference type="EMBL" id="BAABGA010000090">
    <property type="protein sequence ID" value="GAA4467647.1"/>
    <property type="molecule type" value="Genomic_DNA"/>
</dbReference>
<feature type="domain" description="BioF2-like acetyltransferase" evidence="1">
    <location>
        <begin position="182"/>
        <end position="328"/>
    </location>
</feature>
<evidence type="ECO:0000313" key="3">
    <source>
        <dbReference type="Proteomes" id="UP001500840"/>
    </source>
</evidence>
<reference evidence="3" key="1">
    <citation type="journal article" date="2019" name="Int. J. Syst. Evol. Microbiol.">
        <title>The Global Catalogue of Microorganisms (GCM) 10K type strain sequencing project: providing services to taxonomists for standard genome sequencing and annotation.</title>
        <authorList>
            <consortium name="The Broad Institute Genomics Platform"/>
            <consortium name="The Broad Institute Genome Sequencing Center for Infectious Disease"/>
            <person name="Wu L."/>
            <person name="Ma J."/>
        </authorList>
    </citation>
    <scope>NUCLEOTIDE SEQUENCE [LARGE SCALE GENOMIC DNA]</scope>
    <source>
        <strain evidence="3">JCM 17759</strain>
    </source>
</reference>
<gene>
    <name evidence="2" type="ORF">GCM10023156_57810</name>
</gene>
<evidence type="ECO:0000313" key="2">
    <source>
        <dbReference type="EMBL" id="GAA4467647.1"/>
    </source>
</evidence>
<proteinExistence type="predicted"/>
<keyword evidence="3" id="KW-1185">Reference proteome</keyword>
<comment type="caution">
    <text evidence="2">The sequence shown here is derived from an EMBL/GenBank/DDBJ whole genome shotgun (WGS) entry which is preliminary data.</text>
</comment>
<dbReference type="SUPFAM" id="SSF55729">
    <property type="entry name" value="Acyl-CoA N-acyltransferases (Nat)"/>
    <property type="match status" value="1"/>
</dbReference>
<dbReference type="Pfam" id="PF13480">
    <property type="entry name" value="Acetyltransf_6"/>
    <property type="match status" value="1"/>
</dbReference>
<dbReference type="Proteomes" id="UP001500840">
    <property type="component" value="Unassembled WGS sequence"/>
</dbReference>
<dbReference type="Gene3D" id="3.40.630.30">
    <property type="match status" value="1"/>
</dbReference>
<evidence type="ECO:0000259" key="1">
    <source>
        <dbReference type="Pfam" id="PF13480"/>
    </source>
</evidence>
<organism evidence="2 3">
    <name type="scientific">Novipirellula rosea</name>
    <dbReference type="NCBI Taxonomy" id="1031540"/>
    <lineage>
        <taxon>Bacteria</taxon>
        <taxon>Pseudomonadati</taxon>
        <taxon>Planctomycetota</taxon>
        <taxon>Planctomycetia</taxon>
        <taxon>Pirellulales</taxon>
        <taxon>Pirellulaceae</taxon>
        <taxon>Novipirellula</taxon>
    </lineage>
</organism>
<protein>
    <submittedName>
        <fullName evidence="2">GNAT family N-acetyltransferase</fullName>
    </submittedName>
</protein>
<sequence length="385" mass="43457">MYRVECSSSVNALFGNPESWNSLSDGIPFRQTRWLKPWWDQFGDALEAYVVVARDDQGQICGILPLCRQLASPRTLRFMGDNNACTDFASILLDSGATAAQSIVAQSIVDAMVQFLCLHAGSDSYGWDFLELDGVSAADPVMRCFSASLAKAGVIVHAQSRMSTWFLKSAESWEQQLSNHSKRTRKKTKGFLEAVDKTPGMQRVLAQSSEQVDEFMDAMIELHQRRWNAVGEPGSYADKRLRDFVIQMAHEMFEHERLYLPVLRLDGRIIGGELGILSDNQLYIYSSGFDLDASDLEPGRILAVNTHKYVHDQGLRGIEYMRGDEPYKPRSGAEPTPLLQLRVVAPRWWAKVCHSAWSAQFELKQWARRRTGRELVKVVDMALTS</sequence>
<name>A0ABP8NM03_9BACT</name>
<accession>A0ABP8NM03</accession>